<dbReference type="InterPro" id="IPR050390">
    <property type="entry name" value="C5-Methyltransferase"/>
</dbReference>
<keyword evidence="1 5" id="KW-0489">Methyltransferase</keyword>
<dbReference type="SUPFAM" id="SSF53335">
    <property type="entry name" value="S-adenosyl-L-methionine-dependent methyltransferases"/>
    <property type="match status" value="1"/>
</dbReference>
<dbReference type="GO" id="GO:0032259">
    <property type="term" value="P:methylation"/>
    <property type="evidence" value="ECO:0007669"/>
    <property type="project" value="UniProtKB-KW"/>
</dbReference>
<keyword evidence="3 5" id="KW-0949">S-adenosyl-L-methionine</keyword>
<dbReference type="GO" id="GO:0009307">
    <property type="term" value="P:DNA restriction-modification system"/>
    <property type="evidence" value="ECO:0007669"/>
    <property type="project" value="UniProtKB-KW"/>
</dbReference>
<proteinExistence type="inferred from homology"/>
<dbReference type="Pfam" id="PF00145">
    <property type="entry name" value="DNA_methylase"/>
    <property type="match status" value="1"/>
</dbReference>
<dbReference type="InterPro" id="IPR018117">
    <property type="entry name" value="C5_DNA_meth_AS"/>
</dbReference>
<dbReference type="Gene3D" id="3.90.120.10">
    <property type="entry name" value="DNA Methylase, subunit A, domain 2"/>
    <property type="match status" value="1"/>
</dbReference>
<dbReference type="PANTHER" id="PTHR10629:SF52">
    <property type="entry name" value="DNA (CYTOSINE-5)-METHYLTRANSFERASE 1"/>
    <property type="match status" value="1"/>
</dbReference>
<sequence length="413" mass="47518">MKKYNVIDLFSGAGGLLEGFLQSGYYHPLASVEWEKAPIETLRHRLKTKWNITDADQSAIWFDMQRTDELFRGFDDEKYGYSFGLDFFAGNNTDLIIGGPPCQAYSQAGRTKDKNGMRNDYRNFLFEYYLKAVERYQPELFVFENVPGMLSAMPDGTPIVDLIRSDVNSIGYEIVEDIKYHALINMSEYGVPQNRKRVILVGMRKGNKTKEEIQHRLMNFYDNILPKYKSEKIKTVFDAISDLPPSYPLINEVIVKGVGKQSHSLPENIEIDWGHITRFQNKRDIDIFGILAEDIASGKNELQNANSLNEIYNKATGGNSKVHKYHVLRKDMPSTTITAHLHKDGLRFIHYDPKQKRTITVREAARLQSFPDDFEFLSTRGNQYKMIGNAVPPEFSRRLALAINDLLIYMNKE</sequence>
<dbReference type="PROSITE" id="PS00094">
    <property type="entry name" value="C5_MTASE_1"/>
    <property type="match status" value="1"/>
</dbReference>
<dbReference type="GO" id="GO:0044027">
    <property type="term" value="P:negative regulation of gene expression via chromosomal CpG island methylation"/>
    <property type="evidence" value="ECO:0007669"/>
    <property type="project" value="TreeGrafter"/>
</dbReference>
<evidence type="ECO:0000256" key="2">
    <source>
        <dbReference type="ARBA" id="ARBA00022679"/>
    </source>
</evidence>
<accession>A0A327ZQA2</accession>
<comment type="catalytic activity">
    <reaction evidence="7">
        <text>a 2'-deoxycytidine in DNA + S-adenosyl-L-methionine = a 5-methyl-2'-deoxycytidine in DNA + S-adenosyl-L-homocysteine + H(+)</text>
        <dbReference type="Rhea" id="RHEA:13681"/>
        <dbReference type="Rhea" id="RHEA-COMP:11369"/>
        <dbReference type="Rhea" id="RHEA-COMP:11370"/>
        <dbReference type="ChEBI" id="CHEBI:15378"/>
        <dbReference type="ChEBI" id="CHEBI:57856"/>
        <dbReference type="ChEBI" id="CHEBI:59789"/>
        <dbReference type="ChEBI" id="CHEBI:85452"/>
        <dbReference type="ChEBI" id="CHEBI:85454"/>
        <dbReference type="EC" id="2.1.1.37"/>
    </reaction>
</comment>
<dbReference type="AlphaFoldDB" id="A0A327ZQA2"/>
<name>A0A327ZQA2_9STAP</name>
<dbReference type="NCBIfam" id="TIGR00675">
    <property type="entry name" value="dcm"/>
    <property type="match status" value="1"/>
</dbReference>
<evidence type="ECO:0000256" key="6">
    <source>
        <dbReference type="RuleBase" id="RU000416"/>
    </source>
</evidence>
<evidence type="ECO:0000313" key="8">
    <source>
        <dbReference type="EMBL" id="RAK44355.1"/>
    </source>
</evidence>
<dbReference type="PROSITE" id="PS51679">
    <property type="entry name" value="SAM_MT_C5"/>
    <property type="match status" value="1"/>
</dbReference>
<dbReference type="InterPro" id="IPR001525">
    <property type="entry name" value="C5_MeTfrase"/>
</dbReference>
<evidence type="ECO:0000256" key="7">
    <source>
        <dbReference type="RuleBase" id="RU000417"/>
    </source>
</evidence>
<dbReference type="GO" id="GO:0003886">
    <property type="term" value="F:DNA (cytosine-5-)-methyltransferase activity"/>
    <property type="evidence" value="ECO:0007669"/>
    <property type="project" value="UniProtKB-EC"/>
</dbReference>
<dbReference type="GO" id="GO:0003677">
    <property type="term" value="F:DNA binding"/>
    <property type="evidence" value="ECO:0007669"/>
    <property type="project" value="TreeGrafter"/>
</dbReference>
<keyword evidence="9" id="KW-1185">Reference proteome</keyword>
<comment type="similarity">
    <text evidence="5 6">Belongs to the class I-like SAM-binding methyltransferase superfamily. C5-methyltransferase family.</text>
</comment>
<gene>
    <name evidence="8" type="ORF">BHU61_09380</name>
</gene>
<organism evidence="8 9">
    <name type="scientific">Macrococcus epidermidis</name>
    <dbReference type="NCBI Taxonomy" id="1902580"/>
    <lineage>
        <taxon>Bacteria</taxon>
        <taxon>Bacillati</taxon>
        <taxon>Bacillota</taxon>
        <taxon>Bacilli</taxon>
        <taxon>Bacillales</taxon>
        <taxon>Staphylococcaceae</taxon>
        <taxon>Macrococcus</taxon>
    </lineage>
</organism>
<keyword evidence="2 5" id="KW-0808">Transferase</keyword>
<dbReference type="PANTHER" id="PTHR10629">
    <property type="entry name" value="CYTOSINE-SPECIFIC METHYLTRANSFERASE"/>
    <property type="match status" value="1"/>
</dbReference>
<dbReference type="Gene3D" id="3.40.50.150">
    <property type="entry name" value="Vaccinia Virus protein VP39"/>
    <property type="match status" value="1"/>
</dbReference>
<reference evidence="8 9" key="1">
    <citation type="journal article" date="2018" name="Front. Microbiol.">
        <title>Description and Comparative Genomics of Macrococcus caseolyticus subsp. hominis subsp. nov., Macrococcus goetzii sp. nov., Macrococcus epidermidis sp. nov., and Macrococcus bohemicus sp. nov., Novel Macrococci From Human Clinical Material With Virulence Potential and Suspected Uptake of Foreign DNA by Natural Transformation.</title>
        <authorList>
            <person name="Maslanova I."/>
            <person name="Wertheimer Z."/>
            <person name="Sedlacek I."/>
            <person name="Svec P."/>
            <person name="Indrakova A."/>
            <person name="Kovarovic V."/>
            <person name="Schumann P."/>
            <person name="Sproer C."/>
            <person name="Kralova S."/>
            <person name="Sedo O."/>
            <person name="Kristofova L."/>
            <person name="Vrbovska V."/>
            <person name="Fuzik T."/>
            <person name="Petras P."/>
            <person name="Zdrahal Z."/>
            <person name="Ruzickova V."/>
            <person name="Doskar J."/>
            <person name="Pantucek R."/>
        </authorList>
    </citation>
    <scope>NUCLEOTIDE SEQUENCE [LARGE SCALE GENOMIC DNA]</scope>
    <source>
        <strain evidence="8 9">01/688</strain>
    </source>
</reference>
<feature type="active site" evidence="5">
    <location>
        <position position="102"/>
    </location>
</feature>
<dbReference type="PRINTS" id="PR00105">
    <property type="entry name" value="C5METTRFRASE"/>
</dbReference>
<keyword evidence="4" id="KW-0680">Restriction system</keyword>
<evidence type="ECO:0000256" key="5">
    <source>
        <dbReference type="PROSITE-ProRule" id="PRU01016"/>
    </source>
</evidence>
<evidence type="ECO:0000256" key="4">
    <source>
        <dbReference type="ARBA" id="ARBA00022747"/>
    </source>
</evidence>
<dbReference type="Proteomes" id="UP000249808">
    <property type="component" value="Unassembled WGS sequence"/>
</dbReference>
<comment type="caution">
    <text evidence="8">The sequence shown here is derived from an EMBL/GenBank/DDBJ whole genome shotgun (WGS) entry which is preliminary data.</text>
</comment>
<protein>
    <recommendedName>
        <fullName evidence="7">Cytosine-specific methyltransferase</fullName>
        <ecNumber evidence="7">2.1.1.37</ecNumber>
    </recommendedName>
</protein>
<dbReference type="EMBL" id="PZJH01000004">
    <property type="protein sequence ID" value="RAK44355.1"/>
    <property type="molecule type" value="Genomic_DNA"/>
</dbReference>
<evidence type="ECO:0000313" key="9">
    <source>
        <dbReference type="Proteomes" id="UP000249808"/>
    </source>
</evidence>
<evidence type="ECO:0000256" key="1">
    <source>
        <dbReference type="ARBA" id="ARBA00022603"/>
    </source>
</evidence>
<evidence type="ECO:0000256" key="3">
    <source>
        <dbReference type="ARBA" id="ARBA00022691"/>
    </source>
</evidence>
<dbReference type="EC" id="2.1.1.37" evidence="7"/>
<dbReference type="InterPro" id="IPR029063">
    <property type="entry name" value="SAM-dependent_MTases_sf"/>
</dbReference>
<dbReference type="RefSeq" id="WP_111716391.1">
    <property type="nucleotide sequence ID" value="NZ_JBHSSR010000002.1"/>
</dbReference>